<dbReference type="Proteomes" id="UP000050525">
    <property type="component" value="Unassembled WGS sequence"/>
</dbReference>
<proteinExistence type="predicted"/>
<organism evidence="1 2">
    <name type="scientific">Alligator mississippiensis</name>
    <name type="common">American alligator</name>
    <dbReference type="NCBI Taxonomy" id="8496"/>
    <lineage>
        <taxon>Eukaryota</taxon>
        <taxon>Metazoa</taxon>
        <taxon>Chordata</taxon>
        <taxon>Craniata</taxon>
        <taxon>Vertebrata</taxon>
        <taxon>Euteleostomi</taxon>
        <taxon>Archelosauria</taxon>
        <taxon>Archosauria</taxon>
        <taxon>Crocodylia</taxon>
        <taxon>Alligatoridae</taxon>
        <taxon>Alligatorinae</taxon>
        <taxon>Alligator</taxon>
    </lineage>
</organism>
<evidence type="ECO:0000313" key="1">
    <source>
        <dbReference type="EMBL" id="KYO42643.1"/>
    </source>
</evidence>
<keyword evidence="2" id="KW-1185">Reference proteome</keyword>
<sequence>MKTDGFCFKLIYSDSYTHVSRVPPDSEVLQAGLKDLKISWPPQMLLTWCRVKSTDKEPSTTLQDYPNCPDNFMQLDKA</sequence>
<reference evidence="1 2" key="1">
    <citation type="journal article" date="2012" name="Genome Biol.">
        <title>Sequencing three crocodilian genomes to illuminate the evolution of archosaurs and amniotes.</title>
        <authorList>
            <person name="St John J.A."/>
            <person name="Braun E.L."/>
            <person name="Isberg S.R."/>
            <person name="Miles L.G."/>
            <person name="Chong A.Y."/>
            <person name="Gongora J."/>
            <person name="Dalzell P."/>
            <person name="Moran C."/>
            <person name="Bed'hom B."/>
            <person name="Abzhanov A."/>
            <person name="Burgess S.C."/>
            <person name="Cooksey A.M."/>
            <person name="Castoe T.A."/>
            <person name="Crawford N.G."/>
            <person name="Densmore L.D."/>
            <person name="Drew J.C."/>
            <person name="Edwards S.V."/>
            <person name="Faircloth B.C."/>
            <person name="Fujita M.K."/>
            <person name="Greenwold M.J."/>
            <person name="Hoffmann F.G."/>
            <person name="Howard J.M."/>
            <person name="Iguchi T."/>
            <person name="Janes D.E."/>
            <person name="Khan S.Y."/>
            <person name="Kohno S."/>
            <person name="de Koning A.J."/>
            <person name="Lance S.L."/>
            <person name="McCarthy F.M."/>
            <person name="McCormack J.E."/>
            <person name="Merchant M.E."/>
            <person name="Peterson D.G."/>
            <person name="Pollock D.D."/>
            <person name="Pourmand N."/>
            <person name="Raney B.J."/>
            <person name="Roessler K.A."/>
            <person name="Sanford J.R."/>
            <person name="Sawyer R.H."/>
            <person name="Schmidt C.J."/>
            <person name="Triplett E.W."/>
            <person name="Tuberville T.D."/>
            <person name="Venegas-Anaya M."/>
            <person name="Howard J.T."/>
            <person name="Jarvis E.D."/>
            <person name="Guillette L.J.Jr."/>
            <person name="Glenn T.C."/>
            <person name="Green R.E."/>
            <person name="Ray D.A."/>
        </authorList>
    </citation>
    <scope>NUCLEOTIDE SEQUENCE [LARGE SCALE GENOMIC DNA]</scope>
    <source>
        <strain evidence="1">KSC_2009_1</strain>
    </source>
</reference>
<evidence type="ECO:0000313" key="2">
    <source>
        <dbReference type="Proteomes" id="UP000050525"/>
    </source>
</evidence>
<gene>
    <name evidence="1" type="ORF">Y1Q_0000309</name>
</gene>
<accession>A0A151P0W5</accession>
<comment type="caution">
    <text evidence="1">The sequence shown here is derived from an EMBL/GenBank/DDBJ whole genome shotgun (WGS) entry which is preliminary data.</text>
</comment>
<dbReference type="EMBL" id="AKHW03001382">
    <property type="protein sequence ID" value="KYO42643.1"/>
    <property type="molecule type" value="Genomic_DNA"/>
</dbReference>
<name>A0A151P0W5_ALLMI</name>
<dbReference type="AlphaFoldDB" id="A0A151P0W5"/>
<protein>
    <submittedName>
        <fullName evidence="1">Uncharacterized protein</fullName>
    </submittedName>
</protein>